<evidence type="ECO:0000313" key="2">
    <source>
        <dbReference type="EMBL" id="GFR99898.1"/>
    </source>
</evidence>
<evidence type="ECO:0000256" key="1">
    <source>
        <dbReference type="SAM" id="MobiDB-lite"/>
    </source>
</evidence>
<feature type="compositionally biased region" description="Basic and acidic residues" evidence="1">
    <location>
        <begin position="300"/>
        <end position="309"/>
    </location>
</feature>
<feature type="compositionally biased region" description="Low complexity" evidence="1">
    <location>
        <begin position="282"/>
        <end position="295"/>
    </location>
</feature>
<protein>
    <submittedName>
        <fullName evidence="2">Uncharacterized protein</fullName>
    </submittedName>
</protein>
<organism evidence="2 3">
    <name type="scientific">Elysia marginata</name>
    <dbReference type="NCBI Taxonomy" id="1093978"/>
    <lineage>
        <taxon>Eukaryota</taxon>
        <taxon>Metazoa</taxon>
        <taxon>Spiralia</taxon>
        <taxon>Lophotrochozoa</taxon>
        <taxon>Mollusca</taxon>
        <taxon>Gastropoda</taxon>
        <taxon>Heterobranchia</taxon>
        <taxon>Euthyneura</taxon>
        <taxon>Panpulmonata</taxon>
        <taxon>Sacoglossa</taxon>
        <taxon>Placobranchoidea</taxon>
        <taxon>Plakobranchidae</taxon>
        <taxon>Elysia</taxon>
    </lineage>
</organism>
<gene>
    <name evidence="2" type="ORF">ElyMa_006385000</name>
</gene>
<dbReference type="EMBL" id="BMAT01012823">
    <property type="protein sequence ID" value="GFR99898.1"/>
    <property type="molecule type" value="Genomic_DNA"/>
</dbReference>
<feature type="compositionally biased region" description="Polar residues" evidence="1">
    <location>
        <begin position="72"/>
        <end position="89"/>
    </location>
</feature>
<keyword evidence="3" id="KW-1185">Reference proteome</keyword>
<feature type="region of interest" description="Disordered" evidence="1">
    <location>
        <begin position="378"/>
        <end position="419"/>
    </location>
</feature>
<comment type="caution">
    <text evidence="2">The sequence shown here is derived from an EMBL/GenBank/DDBJ whole genome shotgun (WGS) entry which is preliminary data.</text>
</comment>
<feature type="region of interest" description="Disordered" evidence="1">
    <location>
        <begin position="238"/>
        <end position="348"/>
    </location>
</feature>
<dbReference type="Proteomes" id="UP000762676">
    <property type="component" value="Unassembled WGS sequence"/>
</dbReference>
<accession>A0AAV4HPS2</accession>
<name>A0AAV4HPS2_9GAST</name>
<reference evidence="2 3" key="1">
    <citation type="journal article" date="2021" name="Elife">
        <title>Chloroplast acquisition without the gene transfer in kleptoplastic sea slugs, Plakobranchus ocellatus.</title>
        <authorList>
            <person name="Maeda T."/>
            <person name="Takahashi S."/>
            <person name="Yoshida T."/>
            <person name="Shimamura S."/>
            <person name="Takaki Y."/>
            <person name="Nagai Y."/>
            <person name="Toyoda A."/>
            <person name="Suzuki Y."/>
            <person name="Arimoto A."/>
            <person name="Ishii H."/>
            <person name="Satoh N."/>
            <person name="Nishiyama T."/>
            <person name="Hasebe M."/>
            <person name="Maruyama T."/>
            <person name="Minagawa J."/>
            <person name="Obokata J."/>
            <person name="Shigenobu S."/>
        </authorList>
    </citation>
    <scope>NUCLEOTIDE SEQUENCE [LARGE SCALE GENOMIC DNA]</scope>
</reference>
<evidence type="ECO:0000313" key="3">
    <source>
        <dbReference type="Proteomes" id="UP000762676"/>
    </source>
</evidence>
<feature type="region of interest" description="Disordered" evidence="1">
    <location>
        <begin position="160"/>
        <end position="226"/>
    </location>
</feature>
<dbReference type="AlphaFoldDB" id="A0AAV4HPS2"/>
<feature type="compositionally biased region" description="Polar residues" evidence="1">
    <location>
        <begin position="322"/>
        <end position="348"/>
    </location>
</feature>
<sequence length="419" mass="44738">MGCALPVCEPSDALFTAPACRAGKQLIPTLVLPSDPPGMAESSHRRASSPLVGACLPPPILEDEEEEELCESSKTGPPNSLPLPNTTGSAKQDLYSPQFLCVDESKRPRAHSDPSVHVGGFVHYILPEITVTEDDAGGDPSHAVGASKAGCHLSLMQPLETSRKRSNTCPEDLFRPSRKGRPATPPPTDIVPVLAGKRRAHSAGGPRRFSFNFAPPPAAMKSPTSVSFAHHKLSKVNEDLSTECSDRLKSSSSVRKRVDKSLPPESHTSSHNTDNPTSVRETNCSSVSDSTTCSTYLKEGPQHRHEQRNSTRLVSDFVDSDIPSSTPSNSRIPPIPTTNGTFPGSNYTQDLYSSVPPASHSETAAALLSESFRTVSLTEGPLRDSCDPQANERASGFSKDSLTSWRAGDKSESGHLAAV</sequence>
<proteinExistence type="predicted"/>
<feature type="compositionally biased region" description="Polar residues" evidence="1">
    <location>
        <begin position="266"/>
        <end position="281"/>
    </location>
</feature>
<feature type="region of interest" description="Disordered" evidence="1">
    <location>
        <begin position="63"/>
        <end position="89"/>
    </location>
</feature>